<comment type="caution">
    <text evidence="5">The sequence shown here is derived from an EMBL/GenBank/DDBJ whole genome shotgun (WGS) entry which is preliminary data.</text>
</comment>
<sequence length="347" mass="38950">MTAIKTALLSFGMSGEVFHGPLLRAHSGFDVTHILERTHQRSLKQFPAATIVRNIETIFNNNDIELIIVNTPNASHFDYAKAALEAGKHVVVEKPFSVTVEEADALIALAKVKGKVLTVFQNRRWDGDFLTVKKVVEGNLLGKIVEVETHYDRFRNYVEEGSWKEQRLEGTGILYNLGSHLLDQMIVLFGMPLSLDARMGIQRPQGQVDDYYDIRMQYKGFHTIIKSSYLVREQGPRYVLHGVEGSFVKYGIDPQEQALKDGLKPGSARWGHDEVSAWGKINTTTNGLHVEGKIETVAGDYLAFYENVYEAIRNGATLAVKPEESRDGIRLIEACFESNAQQRAVKL</sequence>
<dbReference type="GO" id="GO:0000166">
    <property type="term" value="F:nucleotide binding"/>
    <property type="evidence" value="ECO:0007669"/>
    <property type="project" value="InterPro"/>
</dbReference>
<dbReference type="Gene3D" id="3.40.50.720">
    <property type="entry name" value="NAD(P)-binding Rossmann-like Domain"/>
    <property type="match status" value="1"/>
</dbReference>
<proteinExistence type="inferred from homology"/>
<dbReference type="Pfam" id="PF02894">
    <property type="entry name" value="GFO_IDH_MocA_C"/>
    <property type="match status" value="1"/>
</dbReference>
<dbReference type="AlphaFoldDB" id="A0A364Y1S4"/>
<keyword evidence="6" id="KW-1185">Reference proteome</keyword>
<evidence type="ECO:0000313" key="5">
    <source>
        <dbReference type="EMBL" id="RAW00047.1"/>
    </source>
</evidence>
<evidence type="ECO:0000256" key="1">
    <source>
        <dbReference type="ARBA" id="ARBA00010928"/>
    </source>
</evidence>
<name>A0A364Y1S4_9BACT</name>
<feature type="domain" description="Gfo/Idh/MocA-like oxidoreductase C-terminal" evidence="4">
    <location>
        <begin position="133"/>
        <end position="347"/>
    </location>
</feature>
<gene>
    <name evidence="5" type="ORF">DQQ10_15960</name>
</gene>
<dbReference type="InterPro" id="IPR000683">
    <property type="entry name" value="Gfo/Idh/MocA-like_OxRdtase_N"/>
</dbReference>
<reference evidence="5 6" key="1">
    <citation type="submission" date="2018-06" db="EMBL/GenBank/DDBJ databases">
        <title>Chryseolinea flavus sp. nov., a member of the phylum Bacteroidetes isolated from soil.</title>
        <authorList>
            <person name="Li Y."/>
            <person name="Wang J."/>
        </authorList>
    </citation>
    <scope>NUCLEOTIDE SEQUENCE [LARGE SCALE GENOMIC DNA]</scope>
    <source>
        <strain evidence="5 6">SDU1-6</strain>
    </source>
</reference>
<dbReference type="EMBL" id="QMFY01000008">
    <property type="protein sequence ID" value="RAW00047.1"/>
    <property type="molecule type" value="Genomic_DNA"/>
</dbReference>
<dbReference type="OrthoDB" id="9815825at2"/>
<protein>
    <submittedName>
        <fullName evidence="5">Oxidoreductase</fullName>
    </submittedName>
</protein>
<evidence type="ECO:0000259" key="3">
    <source>
        <dbReference type="Pfam" id="PF01408"/>
    </source>
</evidence>
<evidence type="ECO:0000256" key="2">
    <source>
        <dbReference type="ARBA" id="ARBA00023002"/>
    </source>
</evidence>
<feature type="domain" description="Gfo/Idh/MocA-like oxidoreductase N-terminal" evidence="3">
    <location>
        <begin position="10"/>
        <end position="119"/>
    </location>
</feature>
<dbReference type="PANTHER" id="PTHR43708">
    <property type="entry name" value="CONSERVED EXPRESSED OXIDOREDUCTASE (EUROFUNG)"/>
    <property type="match status" value="1"/>
</dbReference>
<dbReference type="Gene3D" id="3.30.360.10">
    <property type="entry name" value="Dihydrodipicolinate Reductase, domain 2"/>
    <property type="match status" value="1"/>
</dbReference>
<dbReference type="GO" id="GO:0016491">
    <property type="term" value="F:oxidoreductase activity"/>
    <property type="evidence" value="ECO:0007669"/>
    <property type="project" value="UniProtKB-KW"/>
</dbReference>
<keyword evidence="2" id="KW-0560">Oxidoreductase</keyword>
<dbReference type="SUPFAM" id="SSF51735">
    <property type="entry name" value="NAD(P)-binding Rossmann-fold domains"/>
    <property type="match status" value="1"/>
</dbReference>
<dbReference type="PANTHER" id="PTHR43708:SF5">
    <property type="entry name" value="CONSERVED EXPRESSED OXIDOREDUCTASE (EUROFUNG)-RELATED"/>
    <property type="match status" value="1"/>
</dbReference>
<evidence type="ECO:0000313" key="6">
    <source>
        <dbReference type="Proteomes" id="UP000251889"/>
    </source>
</evidence>
<organism evidence="5 6">
    <name type="scientific">Pseudochryseolinea flava</name>
    <dbReference type="NCBI Taxonomy" id="2059302"/>
    <lineage>
        <taxon>Bacteria</taxon>
        <taxon>Pseudomonadati</taxon>
        <taxon>Bacteroidota</taxon>
        <taxon>Cytophagia</taxon>
        <taxon>Cytophagales</taxon>
        <taxon>Fulvivirgaceae</taxon>
        <taxon>Pseudochryseolinea</taxon>
    </lineage>
</organism>
<dbReference type="InterPro" id="IPR051317">
    <property type="entry name" value="Gfo/Idh/MocA_oxidoreduct"/>
</dbReference>
<dbReference type="InterPro" id="IPR036291">
    <property type="entry name" value="NAD(P)-bd_dom_sf"/>
</dbReference>
<dbReference type="Pfam" id="PF01408">
    <property type="entry name" value="GFO_IDH_MocA"/>
    <property type="match status" value="1"/>
</dbReference>
<dbReference type="RefSeq" id="WP_112747885.1">
    <property type="nucleotide sequence ID" value="NZ_QMFY01000008.1"/>
</dbReference>
<dbReference type="Proteomes" id="UP000251889">
    <property type="component" value="Unassembled WGS sequence"/>
</dbReference>
<dbReference type="InterPro" id="IPR004104">
    <property type="entry name" value="Gfo/Idh/MocA-like_OxRdtase_C"/>
</dbReference>
<comment type="similarity">
    <text evidence="1">Belongs to the Gfo/Idh/MocA family.</text>
</comment>
<evidence type="ECO:0000259" key="4">
    <source>
        <dbReference type="Pfam" id="PF02894"/>
    </source>
</evidence>
<accession>A0A364Y1S4</accession>